<feature type="zinc finger region" description="CHC2-type" evidence="12">
    <location>
        <begin position="37"/>
        <end position="61"/>
    </location>
</feature>
<evidence type="ECO:0000256" key="5">
    <source>
        <dbReference type="ARBA" id="ARBA00022705"/>
    </source>
</evidence>
<comment type="function">
    <text evidence="12 13">RNA polymerase that catalyzes the synthesis of short RNA molecules used as primers for DNA polymerase during DNA replication.</text>
</comment>
<dbReference type="PANTHER" id="PTHR30313:SF2">
    <property type="entry name" value="DNA PRIMASE"/>
    <property type="match status" value="1"/>
</dbReference>
<keyword evidence="3 12" id="KW-0808">Transferase</keyword>
<proteinExistence type="inferred from homology"/>
<dbReference type="PROSITE" id="PS50880">
    <property type="entry name" value="TOPRIM"/>
    <property type="match status" value="1"/>
</dbReference>
<dbReference type="CDD" id="cd03364">
    <property type="entry name" value="TOPRIM_DnaG_primases"/>
    <property type="match status" value="1"/>
</dbReference>
<evidence type="ECO:0000256" key="4">
    <source>
        <dbReference type="ARBA" id="ARBA00022695"/>
    </source>
</evidence>
<dbReference type="PIRSF" id="PIRSF002811">
    <property type="entry name" value="DnaG"/>
    <property type="match status" value="1"/>
</dbReference>
<dbReference type="InterPro" id="IPR030846">
    <property type="entry name" value="DnaG_bac"/>
</dbReference>
<dbReference type="EC" id="2.7.7.101" evidence="12"/>
<evidence type="ECO:0000259" key="14">
    <source>
        <dbReference type="PROSITE" id="PS50880"/>
    </source>
</evidence>
<dbReference type="SUPFAM" id="SSF57783">
    <property type="entry name" value="Zinc beta-ribbon"/>
    <property type="match status" value="1"/>
</dbReference>
<dbReference type="PANTHER" id="PTHR30313">
    <property type="entry name" value="DNA PRIMASE"/>
    <property type="match status" value="1"/>
</dbReference>
<dbReference type="Pfam" id="PF13155">
    <property type="entry name" value="Toprim_2"/>
    <property type="match status" value="1"/>
</dbReference>
<keyword evidence="2 12" id="KW-0639">Primosome</keyword>
<dbReference type="Gene3D" id="3.90.580.10">
    <property type="entry name" value="Zinc finger, CHC2-type domain"/>
    <property type="match status" value="1"/>
</dbReference>
<dbReference type="InterPro" id="IPR002694">
    <property type="entry name" value="Znf_CHC2"/>
</dbReference>
<name>A0ABS1R716_9SPHI</name>
<dbReference type="EMBL" id="JAERTY010000009">
    <property type="protein sequence ID" value="MBL1410295.1"/>
    <property type="molecule type" value="Genomic_DNA"/>
</dbReference>
<evidence type="ECO:0000313" key="15">
    <source>
        <dbReference type="EMBL" id="MBL1410295.1"/>
    </source>
</evidence>
<evidence type="ECO:0000256" key="12">
    <source>
        <dbReference type="HAMAP-Rule" id="MF_00974"/>
    </source>
</evidence>
<dbReference type="InterPro" id="IPR013264">
    <property type="entry name" value="DNAG_N"/>
</dbReference>
<keyword evidence="4 12" id="KW-0548">Nucleotidyltransferase</keyword>
<protein>
    <recommendedName>
        <fullName evidence="12 13">DNA primase</fullName>
        <ecNumber evidence="12">2.7.7.101</ecNumber>
    </recommendedName>
</protein>
<dbReference type="Pfam" id="PF01807">
    <property type="entry name" value="Zn_ribbon_DnaG"/>
    <property type="match status" value="1"/>
</dbReference>
<organism evidence="15 16">
    <name type="scientific">Sphingobacterium faecale</name>
    <dbReference type="NCBI Taxonomy" id="2803775"/>
    <lineage>
        <taxon>Bacteria</taxon>
        <taxon>Pseudomonadati</taxon>
        <taxon>Bacteroidota</taxon>
        <taxon>Sphingobacteriia</taxon>
        <taxon>Sphingobacteriales</taxon>
        <taxon>Sphingobacteriaceae</taxon>
        <taxon>Sphingobacterium</taxon>
    </lineage>
</organism>
<evidence type="ECO:0000256" key="10">
    <source>
        <dbReference type="ARBA" id="ARBA00023125"/>
    </source>
</evidence>
<dbReference type="InterPro" id="IPR050219">
    <property type="entry name" value="DnaG_primase"/>
</dbReference>
<keyword evidence="16" id="KW-1185">Reference proteome</keyword>
<accession>A0ABS1R716</accession>
<reference evidence="15 16" key="1">
    <citation type="submission" date="2021-01" db="EMBL/GenBank/DDBJ databases">
        <title>C459-1 draft genome sequence.</title>
        <authorList>
            <person name="Zhang X.-F."/>
        </authorList>
    </citation>
    <scope>NUCLEOTIDE SEQUENCE [LARGE SCALE GENOMIC DNA]</scope>
    <source>
        <strain evidence="16">C459-1</strain>
    </source>
</reference>
<evidence type="ECO:0000256" key="3">
    <source>
        <dbReference type="ARBA" id="ARBA00022679"/>
    </source>
</evidence>
<dbReference type="InterPro" id="IPR006171">
    <property type="entry name" value="TOPRIM_dom"/>
</dbReference>
<evidence type="ECO:0000256" key="8">
    <source>
        <dbReference type="ARBA" id="ARBA00022833"/>
    </source>
</evidence>
<keyword evidence="7 12" id="KW-0863">Zinc-finger</keyword>
<dbReference type="Gene3D" id="3.40.1360.10">
    <property type="match status" value="1"/>
</dbReference>
<gene>
    <name evidence="12" type="primary">dnaG</name>
    <name evidence="15" type="ORF">JKG61_16185</name>
</gene>
<evidence type="ECO:0000256" key="9">
    <source>
        <dbReference type="ARBA" id="ARBA00022842"/>
    </source>
</evidence>
<dbReference type="InterPro" id="IPR006295">
    <property type="entry name" value="DNA_primase_DnaG"/>
</dbReference>
<evidence type="ECO:0000256" key="1">
    <source>
        <dbReference type="ARBA" id="ARBA00022478"/>
    </source>
</evidence>
<dbReference type="HAMAP" id="MF_00974">
    <property type="entry name" value="DNA_primase_DnaG"/>
    <property type="match status" value="1"/>
</dbReference>
<evidence type="ECO:0000313" key="16">
    <source>
        <dbReference type="Proteomes" id="UP000625283"/>
    </source>
</evidence>
<keyword evidence="1 12" id="KW-0240">DNA-directed RNA polymerase</keyword>
<keyword evidence="9" id="KW-0460">Magnesium</keyword>
<dbReference type="Pfam" id="PF08275">
    <property type="entry name" value="DNAG_N"/>
    <property type="match status" value="1"/>
</dbReference>
<dbReference type="SUPFAM" id="SSF56731">
    <property type="entry name" value="DNA primase core"/>
    <property type="match status" value="1"/>
</dbReference>
<dbReference type="InterPro" id="IPR034151">
    <property type="entry name" value="TOPRIM_DnaG_bac"/>
</dbReference>
<evidence type="ECO:0000256" key="6">
    <source>
        <dbReference type="ARBA" id="ARBA00022723"/>
    </source>
</evidence>
<dbReference type="InterPro" id="IPR036977">
    <property type="entry name" value="DNA_primase_Znf_CHC2"/>
</dbReference>
<keyword evidence="6 12" id="KW-0479">Metal-binding</keyword>
<dbReference type="Proteomes" id="UP000625283">
    <property type="component" value="Unassembled WGS sequence"/>
</dbReference>
<dbReference type="InterPro" id="IPR037068">
    <property type="entry name" value="DNA_primase_core_N_sf"/>
</dbReference>
<keyword evidence="11 12" id="KW-0804">Transcription</keyword>
<evidence type="ECO:0000256" key="13">
    <source>
        <dbReference type="PIRNR" id="PIRNR002811"/>
    </source>
</evidence>
<feature type="domain" description="Toprim" evidence="14">
    <location>
        <begin position="260"/>
        <end position="341"/>
    </location>
</feature>
<dbReference type="Gene3D" id="3.90.980.10">
    <property type="entry name" value="DNA primase, catalytic core, N-terminal domain"/>
    <property type="match status" value="1"/>
</dbReference>
<comment type="domain">
    <text evidence="12">Contains an N-terminal zinc-binding domain, a central core domain that contains the primase activity, and a C-terminal DnaB-binding domain.</text>
</comment>
<evidence type="ECO:0000256" key="2">
    <source>
        <dbReference type="ARBA" id="ARBA00022515"/>
    </source>
</evidence>
<sequence>MITKETIDKVLDSARIEEVVGEFVDLKKRGTSLIGNCPFHNEKTPSFHVSVAKGIYKCFGCGAGGDSLKFVMELEKFSYPEAIRYLAAKYSIEIEEVERTPAQMAAQDKRESLYVLSQWAGKFFKQHLWETDLGKSIGLSYFKERGYREDIIKKFDLGYSPDQWTALVDAAKKDGFQEGYLSDIGLAIERDDKSLYDRFRGRVIFPIHNLTGRIIGFGGRTLKTEKSVPKYVNSPESEIYHKSDVLYGLNHAKKAVMDADLCYLVEGYADVIAMHQAGVENVVSSSGTSLTTGQIKLISRFTKNVVILYDGDAAGIKASLRGTDMLLEEGLNVKVLLFPDGNDPDSYIKQVGSTAFMEYLAAHQEDFIFYKTHILLKDAQDDPIKRAEVIREVVESIALIPDEIKVSVFIRQCSSLLDIEERVLLTELNKIRINRAKAQDKKAAAARAPSSQGSFGPEGDMPPADFFLTEQERSDAGLSDAVVEAAITAEILQEREIVRILLNYGRELVSWEGNGDIPVAPYLLGSIEDLTFDDKASAKIVEIFKKQAEKFEVPEAKLFIGHEDSDVAKLAVDCIASRYEISPNWNDDKRKIYVTREIEHLKELVIQAIYRIKKRKFASEMHKIREELKQPLGPEDMEIALHKYQKLKEGEQMLGNLLGNTIVK</sequence>
<evidence type="ECO:0000256" key="11">
    <source>
        <dbReference type="ARBA" id="ARBA00023163"/>
    </source>
</evidence>
<comment type="similarity">
    <text evidence="12 13">Belongs to the DnaG primase family.</text>
</comment>
<evidence type="ECO:0000256" key="7">
    <source>
        <dbReference type="ARBA" id="ARBA00022771"/>
    </source>
</evidence>
<comment type="caution">
    <text evidence="15">The sequence shown here is derived from an EMBL/GenBank/DDBJ whole genome shotgun (WGS) entry which is preliminary data.</text>
</comment>
<comment type="subunit">
    <text evidence="12">Monomer. Interacts with DnaB.</text>
</comment>
<dbReference type="RefSeq" id="WP_202103996.1">
    <property type="nucleotide sequence ID" value="NZ_JAERTY010000009.1"/>
</dbReference>
<comment type="catalytic activity">
    <reaction evidence="12">
        <text>ssDNA + n NTP = ssDNA/pppN(pN)n-1 hybrid + (n-1) diphosphate.</text>
        <dbReference type="EC" id="2.7.7.101"/>
    </reaction>
</comment>
<keyword evidence="8 12" id="KW-0862">Zinc</keyword>
<keyword evidence="5 12" id="KW-0235">DNA replication</keyword>
<dbReference type="SMART" id="SM00400">
    <property type="entry name" value="ZnF_CHCC"/>
    <property type="match status" value="1"/>
</dbReference>
<dbReference type="InterPro" id="IPR019475">
    <property type="entry name" value="DNA_primase_DnaB-bd"/>
</dbReference>
<dbReference type="SMART" id="SM00493">
    <property type="entry name" value="TOPRIM"/>
    <property type="match status" value="1"/>
</dbReference>
<dbReference type="Pfam" id="PF10410">
    <property type="entry name" value="DnaB_bind"/>
    <property type="match status" value="1"/>
</dbReference>
<dbReference type="NCBIfam" id="TIGR01391">
    <property type="entry name" value="dnaG"/>
    <property type="match status" value="1"/>
</dbReference>
<keyword evidence="10 12" id="KW-0238">DNA-binding</keyword>
<comment type="cofactor">
    <cofactor evidence="12 13">
        <name>Zn(2+)</name>
        <dbReference type="ChEBI" id="CHEBI:29105"/>
    </cofactor>
    <text evidence="12 13">Binds 1 zinc ion per monomer.</text>
</comment>